<evidence type="ECO:0000313" key="1">
    <source>
        <dbReference type="EMBL" id="PWJ14594.1"/>
    </source>
</evidence>
<dbReference type="OrthoDB" id="1822733at2"/>
<sequence length="84" mass="9004">MITMLKEKFLGSDSGISVILAELAVDTKEDLPAADGIDGRILSDASLAWEISTGEFWGLDGEGKWVNQTTAEVYDPAPEEGTTE</sequence>
<accession>A0A315Y4A4</accession>
<comment type="caution">
    <text evidence="1">The sequence shown here is derived from an EMBL/GenBank/DDBJ whole genome shotgun (WGS) entry which is preliminary data.</text>
</comment>
<evidence type="ECO:0000313" key="2">
    <source>
        <dbReference type="Proteomes" id="UP000245720"/>
    </source>
</evidence>
<name>A0A315Y4A4_RUMFL</name>
<protein>
    <submittedName>
        <fullName evidence="1">Uncharacterized protein</fullName>
    </submittedName>
</protein>
<reference evidence="1 2" key="1">
    <citation type="submission" date="2018-05" db="EMBL/GenBank/DDBJ databases">
        <title>The Hungate 1000. A catalogue of reference genomes from the rumen microbiome.</title>
        <authorList>
            <person name="Kelly W."/>
        </authorList>
    </citation>
    <scope>NUCLEOTIDE SEQUENCE [LARGE SCALE GENOMIC DNA]</scope>
    <source>
        <strain evidence="1 2">SAb67</strain>
    </source>
</reference>
<gene>
    <name evidence="1" type="ORF">IE37_00579</name>
</gene>
<organism evidence="1 2">
    <name type="scientific">Ruminococcus flavefaciens</name>
    <dbReference type="NCBI Taxonomy" id="1265"/>
    <lineage>
        <taxon>Bacteria</taxon>
        <taxon>Bacillati</taxon>
        <taxon>Bacillota</taxon>
        <taxon>Clostridia</taxon>
        <taxon>Eubacteriales</taxon>
        <taxon>Oscillospiraceae</taxon>
        <taxon>Ruminococcus</taxon>
    </lineage>
</organism>
<dbReference type="AlphaFoldDB" id="A0A315Y4A4"/>
<dbReference type="RefSeq" id="WP_109725470.1">
    <property type="nucleotide sequence ID" value="NZ_CACYST010000018.1"/>
</dbReference>
<dbReference type="Proteomes" id="UP000245720">
    <property type="component" value="Unassembled WGS sequence"/>
</dbReference>
<dbReference type="EMBL" id="QGDI01000002">
    <property type="protein sequence ID" value="PWJ14594.1"/>
    <property type="molecule type" value="Genomic_DNA"/>
</dbReference>
<proteinExistence type="predicted"/>